<name>A0A5D2R3P0_GOSTO</name>
<organism evidence="2 3">
    <name type="scientific">Gossypium tomentosum</name>
    <name type="common">Hawaiian cotton</name>
    <name type="synonym">Gossypium sandvicense</name>
    <dbReference type="NCBI Taxonomy" id="34277"/>
    <lineage>
        <taxon>Eukaryota</taxon>
        <taxon>Viridiplantae</taxon>
        <taxon>Streptophyta</taxon>
        <taxon>Embryophyta</taxon>
        <taxon>Tracheophyta</taxon>
        <taxon>Spermatophyta</taxon>
        <taxon>Magnoliopsida</taxon>
        <taxon>eudicotyledons</taxon>
        <taxon>Gunneridae</taxon>
        <taxon>Pentapetalae</taxon>
        <taxon>rosids</taxon>
        <taxon>malvids</taxon>
        <taxon>Malvales</taxon>
        <taxon>Malvaceae</taxon>
        <taxon>Malvoideae</taxon>
        <taxon>Gossypium</taxon>
    </lineage>
</organism>
<keyword evidence="1" id="KW-0472">Membrane</keyword>
<proteinExistence type="predicted"/>
<keyword evidence="3" id="KW-1185">Reference proteome</keyword>
<dbReference type="AlphaFoldDB" id="A0A5D2R3P0"/>
<reference evidence="2 3" key="1">
    <citation type="submission" date="2019-07" db="EMBL/GenBank/DDBJ databases">
        <title>WGS assembly of Gossypium tomentosum.</title>
        <authorList>
            <person name="Chen Z.J."/>
            <person name="Sreedasyam A."/>
            <person name="Ando A."/>
            <person name="Song Q."/>
            <person name="De L."/>
            <person name="Hulse-Kemp A."/>
            <person name="Ding M."/>
            <person name="Ye W."/>
            <person name="Kirkbride R."/>
            <person name="Jenkins J."/>
            <person name="Plott C."/>
            <person name="Lovell J."/>
            <person name="Lin Y.-M."/>
            <person name="Vaughn R."/>
            <person name="Liu B."/>
            <person name="Li W."/>
            <person name="Simpson S."/>
            <person name="Scheffler B."/>
            <person name="Saski C."/>
            <person name="Grover C."/>
            <person name="Hu G."/>
            <person name="Conover J."/>
            <person name="Carlson J."/>
            <person name="Shu S."/>
            <person name="Boston L."/>
            <person name="Williams M."/>
            <person name="Peterson D."/>
            <person name="Mcgee K."/>
            <person name="Jones D."/>
            <person name="Wendel J."/>
            <person name="Stelly D."/>
            <person name="Grimwood J."/>
            <person name="Schmutz J."/>
        </authorList>
    </citation>
    <scope>NUCLEOTIDE SEQUENCE [LARGE SCALE GENOMIC DNA]</scope>
    <source>
        <strain evidence="2">7179.01</strain>
    </source>
</reference>
<evidence type="ECO:0000313" key="3">
    <source>
        <dbReference type="Proteomes" id="UP000322667"/>
    </source>
</evidence>
<sequence length="67" mass="7708">MSLIQFRLTLSFSTSSMADLRSFSTKEFYWLASCFWGIIICKLGIFNFPCFNCSMGFSLPPTILRSF</sequence>
<evidence type="ECO:0000313" key="2">
    <source>
        <dbReference type="EMBL" id="TYI34310.1"/>
    </source>
</evidence>
<dbReference type="EMBL" id="CM017612">
    <property type="protein sequence ID" value="TYI34310.1"/>
    <property type="molecule type" value="Genomic_DNA"/>
</dbReference>
<keyword evidence="1" id="KW-0812">Transmembrane</keyword>
<feature type="transmembrane region" description="Helical" evidence="1">
    <location>
        <begin position="28"/>
        <end position="48"/>
    </location>
</feature>
<dbReference type="Proteomes" id="UP000322667">
    <property type="component" value="Chromosome A03"/>
</dbReference>
<gene>
    <name evidence="2" type="ORF">ES332_A03G000400v1</name>
</gene>
<keyword evidence="1" id="KW-1133">Transmembrane helix</keyword>
<accession>A0A5D2R3P0</accession>
<evidence type="ECO:0000256" key="1">
    <source>
        <dbReference type="SAM" id="Phobius"/>
    </source>
</evidence>
<protein>
    <submittedName>
        <fullName evidence="2">Uncharacterized protein</fullName>
    </submittedName>
</protein>